<dbReference type="EMBL" id="CP136137">
    <property type="protein sequence ID" value="WYY09011.1"/>
    <property type="molecule type" value="Genomic_DNA"/>
</dbReference>
<dbReference type="Proteomes" id="UP001479933">
    <property type="component" value="Chromosome"/>
</dbReference>
<keyword evidence="2" id="KW-1185">Reference proteome</keyword>
<evidence type="ECO:0000313" key="1">
    <source>
        <dbReference type="EMBL" id="WYY09011.1"/>
    </source>
</evidence>
<dbReference type="SUPFAM" id="SSF47203">
    <property type="entry name" value="Acyl-CoA dehydrogenase C-terminal domain-like"/>
    <property type="match status" value="1"/>
</dbReference>
<protein>
    <recommendedName>
        <fullName evidence="3">Acyl-CoA dehydrogenase</fullName>
    </recommendedName>
</protein>
<accession>A0ABZ2U885</accession>
<evidence type="ECO:0008006" key="3">
    <source>
        <dbReference type="Google" id="ProtNLM"/>
    </source>
</evidence>
<dbReference type="RefSeq" id="WP_341264541.1">
    <property type="nucleotide sequence ID" value="NZ_CP136137.1"/>
</dbReference>
<sequence>MIAFSWCVHGFHQTQDGSVVSRADLQICRSGRVLANECIHLHGGVGVTEEHQVGHLSSRLVSIGLQLGGADVHLAALADSVDAHQEVLTGLG</sequence>
<reference evidence="1 2" key="1">
    <citation type="journal article" date="2023" name="Virus Evol.">
        <title>Computational host range prediction-The good, the bad, and the ugly.</title>
        <authorList>
            <person name="Howell A.A."/>
            <person name="Versoza C.J."/>
            <person name="Pfeifer S.P."/>
        </authorList>
    </citation>
    <scope>NUCLEOTIDE SEQUENCE [LARGE SCALE GENOMIC DNA]</scope>
    <source>
        <strain evidence="1 2">1610/1b</strain>
    </source>
</reference>
<proteinExistence type="predicted"/>
<evidence type="ECO:0000313" key="2">
    <source>
        <dbReference type="Proteomes" id="UP001479933"/>
    </source>
</evidence>
<name>A0ABZ2U885_9ACTN</name>
<dbReference type="Gene3D" id="1.20.140.10">
    <property type="entry name" value="Butyryl-CoA Dehydrogenase, subunit A, domain 3"/>
    <property type="match status" value="1"/>
</dbReference>
<gene>
    <name evidence="1" type="ORF">RVF87_08150</name>
</gene>
<dbReference type="InterPro" id="IPR036250">
    <property type="entry name" value="AcylCo_DH-like_C"/>
</dbReference>
<organism evidence="1 2">
    <name type="scientific">Gordonia hydrophobica</name>
    <dbReference type="NCBI Taxonomy" id="40516"/>
    <lineage>
        <taxon>Bacteria</taxon>
        <taxon>Bacillati</taxon>
        <taxon>Actinomycetota</taxon>
        <taxon>Actinomycetes</taxon>
        <taxon>Mycobacteriales</taxon>
        <taxon>Gordoniaceae</taxon>
        <taxon>Gordonia</taxon>
    </lineage>
</organism>